<protein>
    <submittedName>
        <fullName evidence="1">Uncharacterized protein</fullName>
    </submittedName>
</protein>
<organism evidence="1 2">
    <name type="scientific">[Clostridium] methylpentosum DSM 5476</name>
    <dbReference type="NCBI Taxonomy" id="537013"/>
    <lineage>
        <taxon>Bacteria</taxon>
        <taxon>Bacillati</taxon>
        <taxon>Bacillota</taxon>
        <taxon>Clostridia</taxon>
        <taxon>Eubacteriales</taxon>
        <taxon>Oscillospiraceae</taxon>
        <taxon>Oscillospiraceae incertae sedis</taxon>
    </lineage>
</organism>
<keyword evidence="2" id="KW-1185">Reference proteome</keyword>
<accession>C0ED73</accession>
<dbReference type="HOGENOM" id="CLU_3198143_0_0_9"/>
<gene>
    <name evidence="1" type="ORF">CLOSTMETH_01799</name>
</gene>
<reference evidence="1 2" key="2">
    <citation type="submission" date="2009-02" db="EMBL/GenBank/DDBJ databases">
        <title>Draft genome sequence of Clostridium methylpentosum (DSM 5476).</title>
        <authorList>
            <person name="Sudarsanam P."/>
            <person name="Ley R."/>
            <person name="Guruge J."/>
            <person name="Turnbaugh P.J."/>
            <person name="Mahowald M."/>
            <person name="Liep D."/>
            <person name="Gordon J."/>
        </authorList>
    </citation>
    <scope>NUCLEOTIDE SEQUENCE [LARGE SCALE GENOMIC DNA]</scope>
    <source>
        <strain evidence="1 2">DSM 5476</strain>
    </source>
</reference>
<reference evidence="1 2" key="1">
    <citation type="submission" date="2009-01" db="EMBL/GenBank/DDBJ databases">
        <authorList>
            <person name="Fulton L."/>
            <person name="Clifton S."/>
            <person name="Fulton B."/>
            <person name="Xu J."/>
            <person name="Minx P."/>
            <person name="Pepin K.H."/>
            <person name="Johnson M."/>
            <person name="Bhonagiri V."/>
            <person name="Nash W.E."/>
            <person name="Mardis E.R."/>
            <person name="Wilson R.K."/>
        </authorList>
    </citation>
    <scope>NUCLEOTIDE SEQUENCE [LARGE SCALE GENOMIC DNA]</scope>
    <source>
        <strain evidence="1 2">DSM 5476</strain>
    </source>
</reference>
<dbReference type="Proteomes" id="UP000003340">
    <property type="component" value="Unassembled WGS sequence"/>
</dbReference>
<name>C0ED73_9FIRM</name>
<dbReference type="EMBL" id="ACEC01000060">
    <property type="protein sequence ID" value="EEG30586.1"/>
    <property type="molecule type" value="Genomic_DNA"/>
</dbReference>
<comment type="caution">
    <text evidence="1">The sequence shown here is derived from an EMBL/GenBank/DDBJ whole genome shotgun (WGS) entry which is preliminary data.</text>
</comment>
<proteinExistence type="predicted"/>
<evidence type="ECO:0000313" key="2">
    <source>
        <dbReference type="Proteomes" id="UP000003340"/>
    </source>
</evidence>
<dbReference type="AlphaFoldDB" id="C0ED73"/>
<sequence length="45" mass="4731">MWNRQSGSNGGVKNRLFGGRCCDAQTKPPAADYTVAGGCSTENKP</sequence>
<evidence type="ECO:0000313" key="1">
    <source>
        <dbReference type="EMBL" id="EEG30586.1"/>
    </source>
</evidence>